<dbReference type="PROSITE" id="PS51257">
    <property type="entry name" value="PROKAR_LIPOPROTEIN"/>
    <property type="match status" value="1"/>
</dbReference>
<dbReference type="EMBL" id="QXDL01000036">
    <property type="protein sequence ID" value="RIH87338.1"/>
    <property type="molecule type" value="Genomic_DNA"/>
</dbReference>
<dbReference type="OrthoDB" id="9863817at2"/>
<dbReference type="Proteomes" id="UP000265715">
    <property type="component" value="Unassembled WGS sequence"/>
</dbReference>
<comment type="caution">
    <text evidence="1">The sequence shown here is derived from an EMBL/GenBank/DDBJ whole genome shotgun (WGS) entry which is preliminary data.</text>
</comment>
<name>A0A399ETM6_9DEIN</name>
<dbReference type="AlphaFoldDB" id="A0A399ETM6"/>
<sequence length="286" mass="31017">MGKHIAFLVLAACLFVGCGKEAMSKGEQETIRVDWSKTKIESIGNIIVSDFLKSEVLRTLKLTRGPENQTAPIPYKAVTFVQVGDQISKDLDTDPFTNPIEVVRKTGSFIVDIEPDGAVIYYPVWSNPRNEPPALSEVSSDSPAPQQVCCILGYKIDTRVSYSSDGDCCKAYVGALRNHTDQPATISVTVSHTATSSISGGFDQGKIKYSINWQSSTSRTWTVSQTVSPHGLRKIYAFGTGRRYYGEQYKYPATASSCSAAPAQCSATGWSAFVAQGIGYTITGSY</sequence>
<protein>
    <submittedName>
        <fullName evidence="1">Uncharacterized protein</fullName>
    </submittedName>
</protein>
<evidence type="ECO:0000313" key="1">
    <source>
        <dbReference type="EMBL" id="RIH87338.1"/>
    </source>
</evidence>
<reference evidence="1 2" key="1">
    <citation type="submission" date="2018-08" db="EMBL/GenBank/DDBJ databases">
        <title>Meiothermus terrae DSM 26712 genome sequencing project.</title>
        <authorList>
            <person name="Da Costa M.S."/>
            <person name="Albuquerque L."/>
            <person name="Raposo P."/>
            <person name="Froufe H.J.C."/>
            <person name="Barroso C.S."/>
            <person name="Egas C."/>
        </authorList>
    </citation>
    <scope>NUCLEOTIDE SEQUENCE [LARGE SCALE GENOMIC DNA]</scope>
    <source>
        <strain evidence="1 2">DSM 26712</strain>
    </source>
</reference>
<gene>
    <name evidence="1" type="ORF">Mterra_01206</name>
</gene>
<proteinExistence type="predicted"/>
<dbReference type="RefSeq" id="WP_147372569.1">
    <property type="nucleotide sequence ID" value="NZ_QXDL01000036.1"/>
</dbReference>
<keyword evidence="2" id="KW-1185">Reference proteome</keyword>
<organism evidence="1 2">
    <name type="scientific">Calidithermus terrae</name>
    <dbReference type="NCBI Taxonomy" id="1408545"/>
    <lineage>
        <taxon>Bacteria</taxon>
        <taxon>Thermotogati</taxon>
        <taxon>Deinococcota</taxon>
        <taxon>Deinococci</taxon>
        <taxon>Thermales</taxon>
        <taxon>Thermaceae</taxon>
        <taxon>Calidithermus</taxon>
    </lineage>
</organism>
<accession>A0A399ETM6</accession>
<evidence type="ECO:0000313" key="2">
    <source>
        <dbReference type="Proteomes" id="UP000265715"/>
    </source>
</evidence>